<evidence type="ECO:0000256" key="1">
    <source>
        <dbReference type="SAM" id="Phobius"/>
    </source>
</evidence>
<gene>
    <name evidence="2" type="ORF">RchiOBHm_Chr7g0213101</name>
</gene>
<accession>A0A2P6PAW2</accession>
<feature type="transmembrane region" description="Helical" evidence="1">
    <location>
        <begin position="55"/>
        <end position="75"/>
    </location>
</feature>
<proteinExistence type="predicted"/>
<comment type="caution">
    <text evidence="2">The sequence shown here is derived from an EMBL/GenBank/DDBJ whole genome shotgun (WGS) entry which is preliminary data.</text>
</comment>
<dbReference type="Gramene" id="PRQ19073">
    <property type="protein sequence ID" value="PRQ19073"/>
    <property type="gene ID" value="RchiOBHm_Chr7g0213101"/>
</dbReference>
<evidence type="ECO:0000313" key="2">
    <source>
        <dbReference type="EMBL" id="PRQ19073.1"/>
    </source>
</evidence>
<dbReference type="AlphaFoldDB" id="A0A2P6PAW2"/>
<keyword evidence="1" id="KW-0812">Transmembrane</keyword>
<sequence>MENYHDGIDIGNDLGSIDFYILSQILDCLLALFHITYSDHASCLNNLAGYKQLLGILRIICWLLLWFWRSCFIIFGR</sequence>
<name>A0A2P6PAW2_ROSCH</name>
<keyword evidence="3" id="KW-1185">Reference proteome</keyword>
<reference evidence="2 3" key="1">
    <citation type="journal article" date="2018" name="Nat. Genet.">
        <title>The Rosa genome provides new insights in the design of modern roses.</title>
        <authorList>
            <person name="Bendahmane M."/>
        </authorList>
    </citation>
    <scope>NUCLEOTIDE SEQUENCE [LARGE SCALE GENOMIC DNA]</scope>
    <source>
        <strain evidence="3">cv. Old Blush</strain>
    </source>
</reference>
<dbReference type="Proteomes" id="UP000238479">
    <property type="component" value="Chromosome 7"/>
</dbReference>
<keyword evidence="1" id="KW-1133">Transmembrane helix</keyword>
<organism evidence="2 3">
    <name type="scientific">Rosa chinensis</name>
    <name type="common">China rose</name>
    <dbReference type="NCBI Taxonomy" id="74649"/>
    <lineage>
        <taxon>Eukaryota</taxon>
        <taxon>Viridiplantae</taxon>
        <taxon>Streptophyta</taxon>
        <taxon>Embryophyta</taxon>
        <taxon>Tracheophyta</taxon>
        <taxon>Spermatophyta</taxon>
        <taxon>Magnoliopsida</taxon>
        <taxon>eudicotyledons</taxon>
        <taxon>Gunneridae</taxon>
        <taxon>Pentapetalae</taxon>
        <taxon>rosids</taxon>
        <taxon>fabids</taxon>
        <taxon>Rosales</taxon>
        <taxon>Rosaceae</taxon>
        <taxon>Rosoideae</taxon>
        <taxon>Rosoideae incertae sedis</taxon>
        <taxon>Rosa</taxon>
    </lineage>
</organism>
<evidence type="ECO:0000313" key="3">
    <source>
        <dbReference type="Proteomes" id="UP000238479"/>
    </source>
</evidence>
<dbReference type="EMBL" id="PDCK01000045">
    <property type="protein sequence ID" value="PRQ19073.1"/>
    <property type="molecule type" value="Genomic_DNA"/>
</dbReference>
<keyword evidence="1" id="KW-0472">Membrane</keyword>
<protein>
    <submittedName>
        <fullName evidence="2">Uncharacterized protein</fullName>
    </submittedName>
</protein>